<evidence type="ECO:0000313" key="3">
    <source>
        <dbReference type="EMBL" id="KAB5574651.1"/>
    </source>
</evidence>
<feature type="compositionally biased region" description="Polar residues" evidence="2">
    <location>
        <begin position="438"/>
        <end position="450"/>
    </location>
</feature>
<feature type="coiled-coil region" evidence="1">
    <location>
        <begin position="293"/>
        <end position="373"/>
    </location>
</feature>
<dbReference type="Proteomes" id="UP000327468">
    <property type="component" value="Chromosome 6"/>
</dbReference>
<evidence type="ECO:0000313" key="4">
    <source>
        <dbReference type="Proteomes" id="UP000327468"/>
    </source>
</evidence>
<protein>
    <submittedName>
        <fullName evidence="3">Uncharacterized protein</fullName>
    </submittedName>
</protein>
<name>A0A5N5P768_PANHP</name>
<feature type="compositionally biased region" description="Basic residues" evidence="2">
    <location>
        <begin position="469"/>
        <end position="485"/>
    </location>
</feature>
<evidence type="ECO:0000256" key="2">
    <source>
        <dbReference type="SAM" id="MobiDB-lite"/>
    </source>
</evidence>
<gene>
    <name evidence="3" type="ORF">PHYPO_G00211460</name>
</gene>
<dbReference type="PANTHER" id="PTHR34251:SF1">
    <property type="entry name" value="LEUCINE, GLUTAMATE AND LYSINE RICH 1"/>
    <property type="match status" value="1"/>
</dbReference>
<reference evidence="3 4" key="1">
    <citation type="submission" date="2019-06" db="EMBL/GenBank/DDBJ databases">
        <title>A chromosome-scale genome assembly of the striped catfish, Pangasianodon hypophthalmus.</title>
        <authorList>
            <person name="Wen M."/>
            <person name="Zahm M."/>
            <person name="Roques C."/>
            <person name="Cabau C."/>
            <person name="Klopp C."/>
            <person name="Donnadieu C."/>
            <person name="Jouanno E."/>
            <person name="Avarre J.-C."/>
            <person name="Campet M."/>
            <person name="Ha T.T.T."/>
            <person name="Dugue R."/>
            <person name="Lampietro C."/>
            <person name="Louis A."/>
            <person name="Herpin A."/>
            <person name="Echchiki A."/>
            <person name="Berthelot C."/>
            <person name="Parey E."/>
            <person name="Roest-Crollius H."/>
            <person name="Braasch I."/>
            <person name="Postlethwait J."/>
            <person name="Bobe J."/>
            <person name="Montfort J."/>
            <person name="Bouchez O."/>
            <person name="Begum T."/>
            <person name="Schartl M."/>
            <person name="Guiguen Y."/>
        </authorList>
    </citation>
    <scope>NUCLEOTIDE SEQUENCE [LARGE SCALE GENOMIC DNA]</scope>
    <source>
        <strain evidence="3 4">Indonesia</strain>
        <tissue evidence="3">Blood</tissue>
    </source>
</reference>
<keyword evidence="1" id="KW-0175">Coiled coil</keyword>
<dbReference type="InterPro" id="IPR038799">
    <property type="entry name" value="LEKR1"/>
</dbReference>
<dbReference type="AlphaFoldDB" id="A0A5N5P768"/>
<organism evidence="3 4">
    <name type="scientific">Pangasianodon hypophthalmus</name>
    <name type="common">Striped catfish</name>
    <name type="synonym">Helicophagus hypophthalmus</name>
    <dbReference type="NCBI Taxonomy" id="310915"/>
    <lineage>
        <taxon>Eukaryota</taxon>
        <taxon>Metazoa</taxon>
        <taxon>Chordata</taxon>
        <taxon>Craniata</taxon>
        <taxon>Vertebrata</taxon>
        <taxon>Euteleostomi</taxon>
        <taxon>Actinopterygii</taxon>
        <taxon>Neopterygii</taxon>
        <taxon>Teleostei</taxon>
        <taxon>Ostariophysi</taxon>
        <taxon>Siluriformes</taxon>
        <taxon>Pangasiidae</taxon>
        <taxon>Pangasianodon</taxon>
    </lineage>
</organism>
<comment type="caution">
    <text evidence="3">The sequence shown here is derived from an EMBL/GenBank/DDBJ whole genome shotgun (WGS) entry which is preliminary data.</text>
</comment>
<evidence type="ECO:0000256" key="1">
    <source>
        <dbReference type="SAM" id="Coils"/>
    </source>
</evidence>
<proteinExistence type="predicted"/>
<feature type="coiled-coil region" evidence="1">
    <location>
        <begin position="58"/>
        <end position="248"/>
    </location>
</feature>
<dbReference type="EMBL" id="VFJC01000007">
    <property type="protein sequence ID" value="KAB5574651.1"/>
    <property type="molecule type" value="Genomic_DNA"/>
</dbReference>
<keyword evidence="4" id="KW-1185">Reference proteome</keyword>
<dbReference type="PANTHER" id="PTHR34251">
    <property type="entry name" value="LEUCINE-, GLUTAMATE- AND LYSINE-RICH PROTEIN 1"/>
    <property type="match status" value="1"/>
</dbReference>
<feature type="compositionally biased region" description="Low complexity" evidence="2">
    <location>
        <begin position="415"/>
        <end position="433"/>
    </location>
</feature>
<accession>A0A5N5P768</accession>
<sequence>MRSVCERQRALLHEAGPVLQCAAAELRGVKRELSLLSQDWNTNTALILQHCSTAWTEHVVLQQEVSRAEEEAVKLQQEVRELQERLHAGQLETQTLENRIQNQEFLQNQNQQELKQEVKSLQEELHKSHSEREWVERLLESRRKEEEERCSRLQQQCDEQSATILSLSQDLREKEASWLSCQHRCESLQQQLLTWKRKEAETKQELEGALREGQKIRDEREALKCAQKEEMQKMEDTFRKRLELFEEQRSKWRRDAALELDIERQKNEQLIHKYHTKYQQLQDKLPTLVESAIRELKEEVSALEVRLREREKEVKCVREEAAEREERLLREQQAEVEQLQHKLQEHQQEALELQRAHRDIQQLRKENSALHDENCLLQETVRRECEERAELTAALCLAREQLPRVRQTAVNSSIAHSSASSSLPSLSAGHSRSAVTAGRSTASWHGNSRQPLPALPRLATERPAPLTGTRHRVGTVTGRKHKRSC</sequence>
<feature type="region of interest" description="Disordered" evidence="2">
    <location>
        <begin position="415"/>
        <end position="485"/>
    </location>
</feature>